<proteinExistence type="predicted"/>
<dbReference type="AlphaFoldDB" id="A0A6M3LEQ5"/>
<gene>
    <name evidence="2" type="ORF">MM415B03347_0007</name>
</gene>
<keyword evidence="2" id="KW-0808">Transferase</keyword>
<organism evidence="2">
    <name type="scientific">viral metagenome</name>
    <dbReference type="NCBI Taxonomy" id="1070528"/>
    <lineage>
        <taxon>unclassified sequences</taxon>
        <taxon>metagenomes</taxon>
        <taxon>organismal metagenomes</taxon>
    </lineage>
</organism>
<dbReference type="GO" id="GO:0008757">
    <property type="term" value="F:S-adenosylmethionine-dependent methyltransferase activity"/>
    <property type="evidence" value="ECO:0007669"/>
    <property type="project" value="InterPro"/>
</dbReference>
<dbReference type="EMBL" id="MT142992">
    <property type="protein sequence ID" value="QJA91508.1"/>
    <property type="molecule type" value="Genomic_DNA"/>
</dbReference>
<evidence type="ECO:0000313" key="2">
    <source>
        <dbReference type="EMBL" id="QJA91508.1"/>
    </source>
</evidence>
<name>A0A6M3LEQ5_9ZZZZ</name>
<protein>
    <submittedName>
        <fullName evidence="2">Putative methyltransferase</fullName>
    </submittedName>
</protein>
<dbReference type="Gene3D" id="3.40.50.150">
    <property type="entry name" value="Vaccinia Virus protein VP39"/>
    <property type="match status" value="1"/>
</dbReference>
<dbReference type="SUPFAM" id="SSF53335">
    <property type="entry name" value="S-adenosyl-L-methionine-dependent methyltransferases"/>
    <property type="match status" value="1"/>
</dbReference>
<sequence>MGEYRELLMGAGSSRVKRLIYSGHKDAEFTNPTTLDNNSDHKPDVLWDLTVHPLPFDDDTFDEIHAYDVLEHLAAQGDYLFFFAEFSEYWRILKPGGIFIASVPHYQSVWAWGDPSHRRVIQEETLIFLDQREYAQVGHTKMSDFRNIYKADFRKRYAQTTKGDFAFALEAVKHKGGNHGDTL</sequence>
<feature type="domain" description="Methyltransferase type 11" evidence="1">
    <location>
        <begin position="48"/>
        <end position="100"/>
    </location>
</feature>
<accession>A0A6M3LEQ5</accession>
<evidence type="ECO:0000259" key="1">
    <source>
        <dbReference type="Pfam" id="PF08241"/>
    </source>
</evidence>
<dbReference type="Pfam" id="PF08241">
    <property type="entry name" value="Methyltransf_11"/>
    <property type="match status" value="1"/>
</dbReference>
<keyword evidence="2" id="KW-0489">Methyltransferase</keyword>
<dbReference type="InterPro" id="IPR029063">
    <property type="entry name" value="SAM-dependent_MTases_sf"/>
</dbReference>
<reference evidence="2" key="1">
    <citation type="submission" date="2020-03" db="EMBL/GenBank/DDBJ databases">
        <title>The deep terrestrial virosphere.</title>
        <authorList>
            <person name="Holmfeldt K."/>
            <person name="Nilsson E."/>
            <person name="Simone D."/>
            <person name="Lopez-Fernandez M."/>
            <person name="Wu X."/>
            <person name="de Brujin I."/>
            <person name="Lundin D."/>
            <person name="Andersson A."/>
            <person name="Bertilsson S."/>
            <person name="Dopson M."/>
        </authorList>
    </citation>
    <scope>NUCLEOTIDE SEQUENCE</scope>
    <source>
        <strain evidence="2">MM415B03347</strain>
    </source>
</reference>
<dbReference type="GO" id="GO:0032259">
    <property type="term" value="P:methylation"/>
    <property type="evidence" value="ECO:0007669"/>
    <property type="project" value="UniProtKB-KW"/>
</dbReference>
<dbReference type="InterPro" id="IPR013216">
    <property type="entry name" value="Methyltransf_11"/>
</dbReference>